<protein>
    <recommendedName>
        <fullName evidence="4">Secreted protein</fullName>
    </recommendedName>
</protein>
<evidence type="ECO:0008006" key="4">
    <source>
        <dbReference type="Google" id="ProtNLM"/>
    </source>
</evidence>
<dbReference type="Proteomes" id="UP000823674">
    <property type="component" value="Chromosome A04"/>
</dbReference>
<keyword evidence="1" id="KW-0812">Transmembrane</keyword>
<comment type="caution">
    <text evidence="2">The sequence shown here is derived from an EMBL/GenBank/DDBJ whole genome shotgun (WGS) entry which is preliminary data.</text>
</comment>
<sequence>MCIRDLFVAARTASGGLFFVFSAVVVVSAVGGGEWPHSGSSPEFAFRSQISLETVRSGFVHVQVAHLQRVLLILLKRFVEYYLRNVLHEVGAILEFVY</sequence>
<proteinExistence type="predicted"/>
<keyword evidence="1" id="KW-1133">Transmembrane helix</keyword>
<keyword evidence="3" id="KW-1185">Reference proteome</keyword>
<reference evidence="2 3" key="1">
    <citation type="submission" date="2021-03" db="EMBL/GenBank/DDBJ databases">
        <authorList>
            <person name="King G.J."/>
            <person name="Bancroft I."/>
            <person name="Baten A."/>
            <person name="Bloomfield J."/>
            <person name="Borpatragohain P."/>
            <person name="He Z."/>
            <person name="Irish N."/>
            <person name="Irwin J."/>
            <person name="Liu K."/>
            <person name="Mauleon R.P."/>
            <person name="Moore J."/>
            <person name="Morris R."/>
            <person name="Ostergaard L."/>
            <person name="Wang B."/>
            <person name="Wells R."/>
        </authorList>
    </citation>
    <scope>NUCLEOTIDE SEQUENCE [LARGE SCALE GENOMIC DNA]</scope>
    <source>
        <strain evidence="2">R-o-18</strain>
        <tissue evidence="2">Leaf</tissue>
    </source>
</reference>
<dbReference type="EMBL" id="JADBGQ010000004">
    <property type="protein sequence ID" value="KAG5400509.1"/>
    <property type="molecule type" value="Genomic_DNA"/>
</dbReference>
<name>A0ABQ7MP46_BRACM</name>
<evidence type="ECO:0000313" key="3">
    <source>
        <dbReference type="Proteomes" id="UP000823674"/>
    </source>
</evidence>
<keyword evidence="1" id="KW-0472">Membrane</keyword>
<organism evidence="2 3">
    <name type="scientific">Brassica rapa subsp. trilocularis</name>
    <dbReference type="NCBI Taxonomy" id="1813537"/>
    <lineage>
        <taxon>Eukaryota</taxon>
        <taxon>Viridiplantae</taxon>
        <taxon>Streptophyta</taxon>
        <taxon>Embryophyta</taxon>
        <taxon>Tracheophyta</taxon>
        <taxon>Spermatophyta</taxon>
        <taxon>Magnoliopsida</taxon>
        <taxon>eudicotyledons</taxon>
        <taxon>Gunneridae</taxon>
        <taxon>Pentapetalae</taxon>
        <taxon>rosids</taxon>
        <taxon>malvids</taxon>
        <taxon>Brassicales</taxon>
        <taxon>Brassicaceae</taxon>
        <taxon>Brassiceae</taxon>
        <taxon>Brassica</taxon>
    </lineage>
</organism>
<accession>A0ABQ7MP46</accession>
<gene>
    <name evidence="2" type="primary">A04g503500.1_BraROA</name>
    <name evidence="2" type="ORF">IGI04_015116</name>
</gene>
<evidence type="ECO:0000256" key="1">
    <source>
        <dbReference type="SAM" id="Phobius"/>
    </source>
</evidence>
<evidence type="ECO:0000313" key="2">
    <source>
        <dbReference type="EMBL" id="KAG5400509.1"/>
    </source>
</evidence>
<feature type="transmembrane region" description="Helical" evidence="1">
    <location>
        <begin position="12"/>
        <end position="31"/>
    </location>
</feature>